<dbReference type="GeneID" id="75186016"/>
<dbReference type="EMBL" id="RCIY01000087">
    <property type="protein sequence ID" value="TGG78505.1"/>
    <property type="molecule type" value="Genomic_DNA"/>
</dbReference>
<proteinExistence type="predicted"/>
<name>A0A8H1L834_9ACTN</name>
<organism evidence="1 2">
    <name type="scientific">Streptomyces albus</name>
    <dbReference type="NCBI Taxonomy" id="1888"/>
    <lineage>
        <taxon>Bacteria</taxon>
        <taxon>Bacillati</taxon>
        <taxon>Actinomycetota</taxon>
        <taxon>Actinomycetes</taxon>
        <taxon>Kitasatosporales</taxon>
        <taxon>Streptomycetaceae</taxon>
        <taxon>Streptomyces</taxon>
    </lineage>
</organism>
<dbReference type="Proteomes" id="UP000298111">
    <property type="component" value="Unassembled WGS sequence"/>
</dbReference>
<accession>A0A8H1L834</accession>
<evidence type="ECO:0000313" key="2">
    <source>
        <dbReference type="Proteomes" id="UP000298111"/>
    </source>
</evidence>
<gene>
    <name evidence="1" type="ORF">D8771_25285</name>
</gene>
<sequence>MIREIPELIERMAACDECRKLAVEYGMNLIGSRRRGAKPRDWGLPLTTSQIALDDHLILTHSEWLPERQPGCEVCDSWRAYCAIGPIPELEAWHRAEHLCEPLREICTPGDFRITTLM</sequence>
<comment type="caution">
    <text evidence="1">The sequence shown here is derived from an EMBL/GenBank/DDBJ whole genome shotgun (WGS) entry which is preliminary data.</text>
</comment>
<dbReference type="RefSeq" id="WP_135567500.1">
    <property type="nucleotide sequence ID" value="NZ_CP103061.1"/>
</dbReference>
<dbReference type="AlphaFoldDB" id="A0A8H1L834"/>
<reference evidence="1 2" key="1">
    <citation type="submission" date="2018-10" db="EMBL/GenBank/DDBJ databases">
        <title>Isolation of pseudouridimycin from Streptomyces albus DSM 40763.</title>
        <authorList>
            <person name="Rosenqvist P."/>
            <person name="Metsae-Ketelae M."/>
            <person name="Virta P."/>
        </authorList>
    </citation>
    <scope>NUCLEOTIDE SEQUENCE [LARGE SCALE GENOMIC DNA]</scope>
    <source>
        <strain evidence="1 2">DSM 40763</strain>
    </source>
</reference>
<protein>
    <submittedName>
        <fullName evidence="1">Uncharacterized protein</fullName>
    </submittedName>
</protein>
<evidence type="ECO:0000313" key="1">
    <source>
        <dbReference type="EMBL" id="TGG78505.1"/>
    </source>
</evidence>